<evidence type="ECO:0000313" key="3">
    <source>
        <dbReference type="Proteomes" id="UP000555407"/>
    </source>
</evidence>
<name>A0A7X5V938_9ACTN</name>
<sequence>MRNEIEWLPMAEQDLAGVGDRSVIAELLDIAATDLALEFLPTPNSDQGPVAGREPPVAWRRGIRRHNTAQLGPTLDGASDSEFEDWRSRACDYYLIYREPTTEEYAKAGLQGRIMAFAVVRVLHQGDLARMAPSISRPGAAQAAAAAAAEAATAAESAAASAIAAADEMKAQIQAEVQAQVRAAIEAATQTLASAPTSSNPASGEASTASQQLAHEASGPPSPPSIVQ</sequence>
<organism evidence="2 3">
    <name type="scientific">Kribbella shirazensis</name>
    <dbReference type="NCBI Taxonomy" id="1105143"/>
    <lineage>
        <taxon>Bacteria</taxon>
        <taxon>Bacillati</taxon>
        <taxon>Actinomycetota</taxon>
        <taxon>Actinomycetes</taxon>
        <taxon>Propionibacteriales</taxon>
        <taxon>Kribbellaceae</taxon>
        <taxon>Kribbella</taxon>
    </lineage>
</organism>
<feature type="region of interest" description="Disordered" evidence="1">
    <location>
        <begin position="191"/>
        <end position="228"/>
    </location>
</feature>
<comment type="caution">
    <text evidence="2">The sequence shown here is derived from an EMBL/GenBank/DDBJ whole genome shotgun (WGS) entry which is preliminary data.</text>
</comment>
<feature type="compositionally biased region" description="Polar residues" evidence="1">
    <location>
        <begin position="191"/>
        <end position="213"/>
    </location>
</feature>
<proteinExistence type="predicted"/>
<dbReference type="AlphaFoldDB" id="A0A7X5V938"/>
<accession>A0A7X5V938</accession>
<evidence type="ECO:0000256" key="1">
    <source>
        <dbReference type="SAM" id="MobiDB-lite"/>
    </source>
</evidence>
<keyword evidence="3" id="KW-1185">Reference proteome</keyword>
<dbReference type="Proteomes" id="UP000555407">
    <property type="component" value="Unassembled WGS sequence"/>
</dbReference>
<dbReference type="EMBL" id="JAASRO010000001">
    <property type="protein sequence ID" value="NIK56832.1"/>
    <property type="molecule type" value="Genomic_DNA"/>
</dbReference>
<evidence type="ECO:0000313" key="2">
    <source>
        <dbReference type="EMBL" id="NIK56832.1"/>
    </source>
</evidence>
<reference evidence="2 3" key="1">
    <citation type="submission" date="2020-03" db="EMBL/GenBank/DDBJ databases">
        <title>Sequencing the genomes of 1000 actinobacteria strains.</title>
        <authorList>
            <person name="Klenk H.-P."/>
        </authorList>
    </citation>
    <scope>NUCLEOTIDE SEQUENCE [LARGE SCALE GENOMIC DNA]</scope>
    <source>
        <strain evidence="2 3">DSM 45490</strain>
    </source>
</reference>
<gene>
    <name evidence="2" type="ORF">BJY22_002549</name>
</gene>
<protein>
    <submittedName>
        <fullName evidence="2">Uncharacterized protein</fullName>
    </submittedName>
</protein>
<dbReference type="RefSeq" id="WP_167206462.1">
    <property type="nucleotide sequence ID" value="NZ_JAASRO010000001.1"/>
</dbReference>